<sequence>MKTNRFIARAGAALAVAPLLIVAAQAQNQPRSPFPWEQRQKLPNQPNNAAATNGDAAIRWQSLINSYAHR</sequence>
<name>A0ABT0DGT9_9HYPH</name>
<feature type="chain" id="PRO_5047055737" evidence="2">
    <location>
        <begin position="27"/>
        <end position="70"/>
    </location>
</feature>
<feature type="signal peptide" evidence="2">
    <location>
        <begin position="1"/>
        <end position="26"/>
    </location>
</feature>
<evidence type="ECO:0000313" key="3">
    <source>
        <dbReference type="EMBL" id="MCK0206491.1"/>
    </source>
</evidence>
<proteinExistence type="predicted"/>
<gene>
    <name evidence="3" type="ORF">MWN33_00410</name>
</gene>
<dbReference type="Proteomes" id="UP001202867">
    <property type="component" value="Unassembled WGS sequence"/>
</dbReference>
<organism evidence="3 4">
    <name type="scientific">Ancylobacter koreensis</name>
    <dbReference type="NCBI Taxonomy" id="266121"/>
    <lineage>
        <taxon>Bacteria</taxon>
        <taxon>Pseudomonadati</taxon>
        <taxon>Pseudomonadota</taxon>
        <taxon>Alphaproteobacteria</taxon>
        <taxon>Hyphomicrobiales</taxon>
        <taxon>Xanthobacteraceae</taxon>
        <taxon>Ancylobacter</taxon>
    </lineage>
</organism>
<dbReference type="RefSeq" id="WP_247198105.1">
    <property type="nucleotide sequence ID" value="NZ_JALKCG010000001.1"/>
</dbReference>
<feature type="region of interest" description="Disordered" evidence="1">
    <location>
        <begin position="30"/>
        <end position="53"/>
    </location>
</feature>
<feature type="compositionally biased region" description="Polar residues" evidence="1">
    <location>
        <begin position="41"/>
        <end position="51"/>
    </location>
</feature>
<protein>
    <submittedName>
        <fullName evidence="3">Uncharacterized protein</fullName>
    </submittedName>
</protein>
<accession>A0ABT0DGT9</accession>
<reference evidence="4" key="2">
    <citation type="submission" date="2023-07" db="EMBL/GenBank/DDBJ databases">
        <title>Ancylobacter moscoviensis sp. nov., facultatively methylotrophic bacteria from activated sludge and the reclassification of Starkeya novella (Starkey 1934) Kelly et al. 2000 as Ancylobacter novellus comb. nov., Starkeya koreensis Im et al. 2006 as Ancylobacter koreensis comb.nov., Angulomicrobium tetraedrale Vasil'eva et al. 1986 as Ancylobacter tetraedralis comb. nov., Angulomicrobium amanitiforme Fritz et al. 2004 as Ancylobacter amanitiformis comb. nov. and Methylorhabdus multivorans Doronina et al. 1996 as Ancylobacter multivorans comb. nov. and emended description of the genus Ancylobacter.</title>
        <authorList>
            <person name="Doronina N."/>
            <person name="Chemodurova A."/>
            <person name="Grouzdev D."/>
            <person name="Koziaeva V."/>
            <person name="Shi W."/>
            <person name="Wu L."/>
            <person name="Kaparullina E."/>
        </authorList>
    </citation>
    <scope>NUCLEOTIDE SEQUENCE [LARGE SCALE GENOMIC DNA]</scope>
    <source>
        <strain evidence="4">Jip08</strain>
    </source>
</reference>
<evidence type="ECO:0000313" key="4">
    <source>
        <dbReference type="Proteomes" id="UP001202867"/>
    </source>
</evidence>
<reference evidence="3 4" key="1">
    <citation type="submission" date="2022-04" db="EMBL/GenBank/DDBJ databases">
        <authorList>
            <person name="Grouzdev D.S."/>
            <person name="Pantiukh K.S."/>
            <person name="Krutkina M.S."/>
        </authorList>
    </citation>
    <scope>NUCLEOTIDE SEQUENCE [LARGE SCALE GENOMIC DNA]</scope>
    <source>
        <strain evidence="3 4">Jip08</strain>
    </source>
</reference>
<evidence type="ECO:0000256" key="1">
    <source>
        <dbReference type="SAM" id="MobiDB-lite"/>
    </source>
</evidence>
<keyword evidence="2" id="KW-0732">Signal</keyword>
<comment type="caution">
    <text evidence="3">The sequence shown here is derived from an EMBL/GenBank/DDBJ whole genome shotgun (WGS) entry which is preliminary data.</text>
</comment>
<dbReference type="EMBL" id="JALKCG010000001">
    <property type="protein sequence ID" value="MCK0206491.1"/>
    <property type="molecule type" value="Genomic_DNA"/>
</dbReference>
<keyword evidence="4" id="KW-1185">Reference proteome</keyword>
<evidence type="ECO:0000256" key="2">
    <source>
        <dbReference type="SAM" id="SignalP"/>
    </source>
</evidence>